<evidence type="ECO:0000256" key="1">
    <source>
        <dbReference type="SAM" id="Coils"/>
    </source>
</evidence>
<comment type="caution">
    <text evidence="4">The sequence shown here is derived from an EMBL/GenBank/DDBJ whole genome shotgun (WGS) entry which is preliminary data.</text>
</comment>
<feature type="region of interest" description="Disordered" evidence="2">
    <location>
        <begin position="367"/>
        <end position="400"/>
    </location>
</feature>
<protein>
    <recommendedName>
        <fullName evidence="3">FP protein C-terminal domain-containing protein</fullName>
    </recommendedName>
</protein>
<evidence type="ECO:0000256" key="2">
    <source>
        <dbReference type="SAM" id="MobiDB-lite"/>
    </source>
</evidence>
<dbReference type="Pfam" id="PF25298">
    <property type="entry name" value="Baculo_FP_2nd"/>
    <property type="match status" value="1"/>
</dbReference>
<evidence type="ECO:0000259" key="3">
    <source>
        <dbReference type="Pfam" id="PF25298"/>
    </source>
</evidence>
<dbReference type="InterPro" id="IPR057251">
    <property type="entry name" value="FP_C"/>
</dbReference>
<evidence type="ECO:0000313" key="5">
    <source>
        <dbReference type="Proteomes" id="UP001549921"/>
    </source>
</evidence>
<feature type="coiled-coil region" evidence="1">
    <location>
        <begin position="117"/>
        <end position="165"/>
    </location>
</feature>
<reference evidence="4 5" key="1">
    <citation type="submission" date="2024-06" db="EMBL/GenBank/DDBJ databases">
        <title>A chromosome-level genome assembly of beet webworm, Loxostege sticticalis.</title>
        <authorList>
            <person name="Zhang Y."/>
        </authorList>
    </citation>
    <scope>NUCLEOTIDE SEQUENCE [LARGE SCALE GENOMIC DNA]</scope>
    <source>
        <strain evidence="4">AQ028</strain>
        <tissue evidence="4">Male pupae</tissue>
    </source>
</reference>
<dbReference type="EMBL" id="JBEDNZ010000025">
    <property type="protein sequence ID" value="KAL0810847.1"/>
    <property type="molecule type" value="Genomic_DNA"/>
</dbReference>
<feature type="compositionally biased region" description="Polar residues" evidence="2">
    <location>
        <begin position="374"/>
        <end position="387"/>
    </location>
</feature>
<accession>A0ABD0S9Y2</accession>
<sequence length="400" mass="45545">MSATKCGGCLNKIQGRRYLTCCTCEKKYDLVCANVPEARYNSFAVEQRAAWRCVECISNLPKKDNTNTPVRELPDGVARRRGAIFGSEEPNPTDNAECHDNTSQSKCADLQSFALELRLLREEMFQTRQQMQLLNNTMAALASRVDGCEVRIDKLTARTDKLEQRMTERLALEDAESSLHDSVRQLKAELNDRDQELLSNDVEISCVPETKGERLPHIVLTLTSKLGLKLTEEDLVNCVRVGSLHNKSEADSTLRPRPRPIVVRLSRRSLRDQLLREARARRGATTEGADLPGPPHRFYVNERLTRLNRQLFNRARELGRQRGWKYVWTRDGKVFAREQQGVDSPRHRIRTENDIVRVFGSNVADHGKEDVAGSSKSANQTLINSQSFRDRRESQKSTQN</sequence>
<evidence type="ECO:0000313" key="4">
    <source>
        <dbReference type="EMBL" id="KAL0810847.1"/>
    </source>
</evidence>
<feature type="compositionally biased region" description="Basic and acidic residues" evidence="2">
    <location>
        <begin position="388"/>
        <end position="400"/>
    </location>
</feature>
<dbReference type="Proteomes" id="UP001549921">
    <property type="component" value="Unassembled WGS sequence"/>
</dbReference>
<dbReference type="InterPro" id="IPR011011">
    <property type="entry name" value="Znf_FYVE_PHD"/>
</dbReference>
<feature type="domain" description="FP protein C-terminal" evidence="3">
    <location>
        <begin position="305"/>
        <end position="357"/>
    </location>
</feature>
<dbReference type="SUPFAM" id="SSF57903">
    <property type="entry name" value="FYVE/PHD zinc finger"/>
    <property type="match status" value="1"/>
</dbReference>
<organism evidence="4 5">
    <name type="scientific">Loxostege sticticalis</name>
    <name type="common">Beet webworm moth</name>
    <dbReference type="NCBI Taxonomy" id="481309"/>
    <lineage>
        <taxon>Eukaryota</taxon>
        <taxon>Metazoa</taxon>
        <taxon>Ecdysozoa</taxon>
        <taxon>Arthropoda</taxon>
        <taxon>Hexapoda</taxon>
        <taxon>Insecta</taxon>
        <taxon>Pterygota</taxon>
        <taxon>Neoptera</taxon>
        <taxon>Endopterygota</taxon>
        <taxon>Lepidoptera</taxon>
        <taxon>Glossata</taxon>
        <taxon>Ditrysia</taxon>
        <taxon>Pyraloidea</taxon>
        <taxon>Crambidae</taxon>
        <taxon>Pyraustinae</taxon>
        <taxon>Loxostege</taxon>
    </lineage>
</organism>
<name>A0ABD0S9Y2_LOXSC</name>
<dbReference type="InterPro" id="IPR013083">
    <property type="entry name" value="Znf_RING/FYVE/PHD"/>
</dbReference>
<dbReference type="AlphaFoldDB" id="A0ABD0S9Y2"/>
<dbReference type="Gene3D" id="1.20.5.340">
    <property type="match status" value="1"/>
</dbReference>
<dbReference type="Gene3D" id="3.30.40.10">
    <property type="entry name" value="Zinc/RING finger domain, C3HC4 (zinc finger)"/>
    <property type="match status" value="1"/>
</dbReference>
<gene>
    <name evidence="4" type="ORF">ABMA28_010157</name>
</gene>
<keyword evidence="1" id="KW-0175">Coiled coil</keyword>
<proteinExistence type="predicted"/>